<dbReference type="InterPro" id="IPR011990">
    <property type="entry name" value="TPR-like_helical_dom_sf"/>
</dbReference>
<reference evidence="1 2" key="1">
    <citation type="submission" date="2016-10" db="EMBL/GenBank/DDBJ databases">
        <authorList>
            <person name="de Groot N.N."/>
        </authorList>
    </citation>
    <scope>NUCLEOTIDE SEQUENCE [LARGE SCALE GENOMIC DNA]</scope>
    <source>
        <strain evidence="1 2">CGMCC 1.10267</strain>
    </source>
</reference>
<proteinExistence type="predicted"/>
<evidence type="ECO:0000313" key="2">
    <source>
        <dbReference type="Proteomes" id="UP000199495"/>
    </source>
</evidence>
<sequence>MAAREFRGWKPKWSAPCPCASEKKYKNCCHRRLPSANIGKAYSMAIKDGQLERALLCARADITQYTIWHKSHTAPLMHRAHMLPNLLQIDVDALGAYVGRLFTLYLRLDLWSDWRAALGRLRGNIEHDKWYRKVGYYLALSYLGPKGDRIAGRRELAKLGPITNEETDLELLQIYVDLEFDDLAFADRMSILDRILQLSEERSNQMQYRTGKAIQYYLIDDRKTAGEILDDVVARAQSTREADPFDVRERHLFAGVLQLLGSLRRDADLMRRSTTEFEMLLEEDCWTDLGRAKILRELGDTHRYAGNFEIAEQVYRDAVAIGGLGLDQVYVAECLLRRGLVDRAVAELEKADTRLLVGREFEDYTHCYGVVALAAKKMPMLNTALNMLKQLKSSEPVFNTQRLELLVNVTDMLAGKQVKSDTTAGGLGTYANFLILQPSLFGFGINFNAIIDYLSRKKPKSGDKDPS</sequence>
<dbReference type="Pfam" id="PF02810">
    <property type="entry name" value="SEC-C"/>
    <property type="match status" value="1"/>
</dbReference>
<protein>
    <submittedName>
        <fullName evidence="1">SEC-C motif-containing protein</fullName>
    </submittedName>
</protein>
<dbReference type="Gene3D" id="1.25.40.10">
    <property type="entry name" value="Tetratricopeptide repeat domain"/>
    <property type="match status" value="1"/>
</dbReference>
<dbReference type="AlphaFoldDB" id="A0A1G7WP74"/>
<name>A0A1G7WP74_9HYPH</name>
<accession>A0A1G7WP74</accession>
<keyword evidence="2" id="KW-1185">Reference proteome</keyword>
<dbReference type="RefSeq" id="WP_090596839.1">
    <property type="nucleotide sequence ID" value="NZ_FNCS01000007.1"/>
</dbReference>
<dbReference type="OrthoDB" id="2085544at2"/>
<dbReference type="SUPFAM" id="SSF48452">
    <property type="entry name" value="TPR-like"/>
    <property type="match status" value="1"/>
</dbReference>
<gene>
    <name evidence="1" type="ORF">SAMN04487974_10728</name>
</gene>
<organism evidence="1 2">
    <name type="scientific">Pelagibacterium luteolum</name>
    <dbReference type="NCBI Taxonomy" id="440168"/>
    <lineage>
        <taxon>Bacteria</taxon>
        <taxon>Pseudomonadati</taxon>
        <taxon>Pseudomonadota</taxon>
        <taxon>Alphaproteobacteria</taxon>
        <taxon>Hyphomicrobiales</taxon>
        <taxon>Devosiaceae</taxon>
        <taxon>Pelagibacterium</taxon>
    </lineage>
</organism>
<dbReference type="InterPro" id="IPR004027">
    <property type="entry name" value="SEC_C_motif"/>
</dbReference>
<evidence type="ECO:0000313" key="1">
    <source>
        <dbReference type="EMBL" id="SDG73742.1"/>
    </source>
</evidence>
<dbReference type="EMBL" id="FNCS01000007">
    <property type="protein sequence ID" value="SDG73742.1"/>
    <property type="molecule type" value="Genomic_DNA"/>
</dbReference>
<dbReference type="Proteomes" id="UP000199495">
    <property type="component" value="Unassembled WGS sequence"/>
</dbReference>